<dbReference type="Proteomes" id="UP000318297">
    <property type="component" value="Unassembled WGS sequence"/>
</dbReference>
<keyword evidence="4 6" id="KW-1133">Transmembrane helix</keyword>
<keyword evidence="2" id="KW-1003">Cell membrane</keyword>
<feature type="transmembrane region" description="Helical" evidence="6">
    <location>
        <begin position="57"/>
        <end position="85"/>
    </location>
</feature>
<sequence>MSVFVLPLVTVALTGSAAQAGVVGGAATLGTVLFILPAGALVDRWHRRRVMLISSAVRAAIWAAIGVAGLLHDLTLTYLIVAAFLSNVAETFFSPAEGASVRKVVTPEQLPTAMAVNEGRQAAASLIGGPLGGLLFGLNIMFPFFFNALSFVASLIGVCTIRYPLGKAEQTEDAKPTSIVASIAAGLRFVWSRPAMRDIFIVSAILNFGITAIDLTIILNLKIRGETAAEIGFISASAGAGVFLGAAVAPRVIKRIPTGKISIFLGWVLLTTYSIMALLRESLYAQIFLVFIALFMVPALNAGLNSYTMLVTPDAFQGRVQNAGGFMVMILMPFAAFLGGTGLEYLGAGRTMLVLVLILAIGPVLLTANKHIRHIPLISELGDQAR</sequence>
<dbReference type="Gene3D" id="1.20.1250.20">
    <property type="entry name" value="MFS general substrate transporter like domains"/>
    <property type="match status" value="1"/>
</dbReference>
<evidence type="ECO:0000256" key="3">
    <source>
        <dbReference type="ARBA" id="ARBA00022692"/>
    </source>
</evidence>
<dbReference type="InterPro" id="IPR011701">
    <property type="entry name" value="MFS"/>
</dbReference>
<evidence type="ECO:0000313" key="10">
    <source>
        <dbReference type="Proteomes" id="UP000318297"/>
    </source>
</evidence>
<feature type="transmembrane region" description="Helical" evidence="6">
    <location>
        <begin position="231"/>
        <end position="249"/>
    </location>
</feature>
<dbReference type="PANTHER" id="PTHR23513:SF6">
    <property type="entry name" value="MAJOR FACILITATOR SUPERFAMILY ASSOCIATED DOMAIN-CONTAINING PROTEIN"/>
    <property type="match status" value="1"/>
</dbReference>
<feature type="domain" description="Major facilitator superfamily (MFS) profile" evidence="8">
    <location>
        <begin position="1"/>
        <end position="374"/>
    </location>
</feature>
<feature type="transmembrane region" description="Helical" evidence="6">
    <location>
        <begin position="27"/>
        <end position="45"/>
    </location>
</feature>
<feature type="transmembrane region" description="Helical" evidence="6">
    <location>
        <begin position="140"/>
        <end position="161"/>
    </location>
</feature>
<evidence type="ECO:0000256" key="2">
    <source>
        <dbReference type="ARBA" id="ARBA00022475"/>
    </source>
</evidence>
<dbReference type="InterPro" id="IPR036259">
    <property type="entry name" value="MFS_trans_sf"/>
</dbReference>
<evidence type="ECO:0000256" key="7">
    <source>
        <dbReference type="SAM" id="SignalP"/>
    </source>
</evidence>
<dbReference type="CDD" id="cd06173">
    <property type="entry name" value="MFS_MefA_like"/>
    <property type="match status" value="1"/>
</dbReference>
<organism evidence="9 10">
    <name type="scientific">Rudaeicoccus suwonensis</name>
    <dbReference type="NCBI Taxonomy" id="657409"/>
    <lineage>
        <taxon>Bacteria</taxon>
        <taxon>Bacillati</taxon>
        <taxon>Actinomycetota</taxon>
        <taxon>Actinomycetes</taxon>
        <taxon>Micrococcales</taxon>
        <taxon>Dermacoccaceae</taxon>
        <taxon>Rudaeicoccus</taxon>
    </lineage>
</organism>
<feature type="signal peptide" evidence="7">
    <location>
        <begin position="1"/>
        <end position="20"/>
    </location>
</feature>
<evidence type="ECO:0000259" key="8">
    <source>
        <dbReference type="PROSITE" id="PS50850"/>
    </source>
</evidence>
<keyword evidence="7" id="KW-0732">Signal</keyword>
<dbReference type="EMBL" id="VIVQ01000005">
    <property type="protein sequence ID" value="TWE07410.1"/>
    <property type="molecule type" value="Genomic_DNA"/>
</dbReference>
<name>A0A561DVP3_9MICO</name>
<proteinExistence type="predicted"/>
<evidence type="ECO:0000256" key="4">
    <source>
        <dbReference type="ARBA" id="ARBA00022989"/>
    </source>
</evidence>
<keyword evidence="5 6" id="KW-0472">Membrane</keyword>
<dbReference type="Pfam" id="PF07690">
    <property type="entry name" value="MFS_1"/>
    <property type="match status" value="1"/>
</dbReference>
<feature type="transmembrane region" description="Helical" evidence="6">
    <location>
        <begin position="349"/>
        <end position="368"/>
    </location>
</feature>
<keyword evidence="10" id="KW-1185">Reference proteome</keyword>
<feature type="transmembrane region" description="Helical" evidence="6">
    <location>
        <begin position="261"/>
        <end position="279"/>
    </location>
</feature>
<feature type="transmembrane region" description="Helical" evidence="6">
    <location>
        <begin position="325"/>
        <end position="343"/>
    </location>
</feature>
<comment type="subcellular location">
    <subcellularLocation>
        <location evidence="1">Cell membrane</location>
        <topology evidence="1">Multi-pass membrane protein</topology>
    </subcellularLocation>
</comment>
<comment type="caution">
    <text evidence="9">The sequence shown here is derived from an EMBL/GenBank/DDBJ whole genome shotgun (WGS) entry which is preliminary data.</text>
</comment>
<dbReference type="PROSITE" id="PS50850">
    <property type="entry name" value="MFS"/>
    <property type="match status" value="1"/>
</dbReference>
<feature type="transmembrane region" description="Helical" evidence="6">
    <location>
        <begin position="199"/>
        <end position="219"/>
    </location>
</feature>
<evidence type="ECO:0000256" key="5">
    <source>
        <dbReference type="ARBA" id="ARBA00023136"/>
    </source>
</evidence>
<dbReference type="GO" id="GO:0022857">
    <property type="term" value="F:transmembrane transporter activity"/>
    <property type="evidence" value="ECO:0007669"/>
    <property type="project" value="InterPro"/>
</dbReference>
<feature type="chain" id="PRO_5038721100" evidence="7">
    <location>
        <begin position="21"/>
        <end position="386"/>
    </location>
</feature>
<dbReference type="AlphaFoldDB" id="A0A561DVP3"/>
<evidence type="ECO:0000313" key="9">
    <source>
        <dbReference type="EMBL" id="TWE07410.1"/>
    </source>
</evidence>
<dbReference type="InterPro" id="IPR020846">
    <property type="entry name" value="MFS_dom"/>
</dbReference>
<evidence type="ECO:0000256" key="1">
    <source>
        <dbReference type="ARBA" id="ARBA00004651"/>
    </source>
</evidence>
<dbReference type="GO" id="GO:0005886">
    <property type="term" value="C:plasma membrane"/>
    <property type="evidence" value="ECO:0007669"/>
    <property type="project" value="UniProtKB-SubCell"/>
</dbReference>
<keyword evidence="3 6" id="KW-0812">Transmembrane</keyword>
<dbReference type="PANTHER" id="PTHR23513">
    <property type="entry name" value="INTEGRAL MEMBRANE EFFLUX PROTEIN-RELATED"/>
    <property type="match status" value="1"/>
</dbReference>
<feature type="transmembrane region" description="Helical" evidence="6">
    <location>
        <begin position="285"/>
        <end position="304"/>
    </location>
</feature>
<gene>
    <name evidence="9" type="ORF">BKA23_3425</name>
</gene>
<accession>A0A561DVP3</accession>
<dbReference type="SUPFAM" id="SSF103473">
    <property type="entry name" value="MFS general substrate transporter"/>
    <property type="match status" value="1"/>
</dbReference>
<evidence type="ECO:0000256" key="6">
    <source>
        <dbReference type="SAM" id="Phobius"/>
    </source>
</evidence>
<protein>
    <submittedName>
        <fullName evidence="9">Putative MFS family arabinose efflux permease</fullName>
    </submittedName>
</protein>
<reference evidence="9 10" key="1">
    <citation type="submission" date="2019-06" db="EMBL/GenBank/DDBJ databases">
        <title>Sequencing the genomes of 1000 actinobacteria strains.</title>
        <authorList>
            <person name="Klenk H.-P."/>
        </authorList>
    </citation>
    <scope>NUCLEOTIDE SEQUENCE [LARGE SCALE GENOMIC DNA]</scope>
    <source>
        <strain evidence="9 10">DSM 19560</strain>
    </source>
</reference>